<dbReference type="Gene3D" id="3.40.630.30">
    <property type="match status" value="1"/>
</dbReference>
<dbReference type="PATRIC" id="fig|1359196.3.peg.1647"/>
<dbReference type="RefSeq" id="WP_011271105.1">
    <property type="nucleotide sequence ID" value="NZ_LANQ01000001.1"/>
</dbReference>
<accession>A0A0F3MU75</accession>
<dbReference type="SUPFAM" id="SSF55729">
    <property type="entry name" value="Acyl-CoA N-acyltransferases (Nat)"/>
    <property type="match status" value="1"/>
</dbReference>
<dbReference type="AlphaFoldDB" id="A0A0F3MU75"/>
<evidence type="ECO:0000313" key="1">
    <source>
        <dbReference type="EMBL" id="KJV59295.1"/>
    </source>
</evidence>
<dbReference type="Proteomes" id="UP000033475">
    <property type="component" value="Unassembled WGS sequence"/>
</dbReference>
<organism evidence="1 2">
    <name type="scientific">Rickettsia felis str. Pedreira</name>
    <dbReference type="NCBI Taxonomy" id="1359196"/>
    <lineage>
        <taxon>Bacteria</taxon>
        <taxon>Pseudomonadati</taxon>
        <taxon>Pseudomonadota</taxon>
        <taxon>Alphaproteobacteria</taxon>
        <taxon>Rickettsiales</taxon>
        <taxon>Rickettsiaceae</taxon>
        <taxon>Rickettsieae</taxon>
        <taxon>Rickettsia</taxon>
        <taxon>spotted fever group</taxon>
    </lineage>
</organism>
<gene>
    <name evidence="1" type="ORF">RFEPED_1700</name>
</gene>
<protein>
    <submittedName>
        <fullName evidence="1">Acetyltransferase domain protein</fullName>
    </submittedName>
</protein>
<keyword evidence="1" id="KW-0808">Transferase</keyword>
<proteinExistence type="predicted"/>
<dbReference type="InterPro" id="IPR016181">
    <property type="entry name" value="Acyl_CoA_acyltransferase"/>
</dbReference>
<name>A0A0F3MU75_RICFI</name>
<evidence type="ECO:0000313" key="2">
    <source>
        <dbReference type="Proteomes" id="UP000033475"/>
    </source>
</evidence>
<dbReference type="GO" id="GO:0016740">
    <property type="term" value="F:transferase activity"/>
    <property type="evidence" value="ECO:0007669"/>
    <property type="project" value="UniProtKB-KW"/>
</dbReference>
<comment type="caution">
    <text evidence="1">The sequence shown here is derived from an EMBL/GenBank/DDBJ whole genome shotgun (WGS) entry which is preliminary data.</text>
</comment>
<sequence>MSTNYILIRDANNNDISTMVSLSYNKRRSYEKAQPQFWRYKDGAEESQSKWFKELLLLVDYIILIAEDEDRMLGFIIGRLIEAPEVYAPKGLTLMIDDFCVETENDWTFVGAQLIKKIKPKAKSKGASQILVVCGVHDKPKRQFLKALGLNIASEWYNATI</sequence>
<dbReference type="EMBL" id="LANQ01000001">
    <property type="protein sequence ID" value="KJV59295.1"/>
    <property type="molecule type" value="Genomic_DNA"/>
</dbReference>
<reference evidence="1 2" key="1">
    <citation type="submission" date="2015-01" db="EMBL/GenBank/DDBJ databases">
        <title>Genome Sequencing of Rickettsiales.</title>
        <authorList>
            <person name="Daugherty S.C."/>
            <person name="Su Q."/>
            <person name="Abolude K."/>
            <person name="Beier-Sexton M."/>
            <person name="Carlyon J.A."/>
            <person name="Carter R."/>
            <person name="Day N.P."/>
            <person name="Dumler S.J."/>
            <person name="Dyachenko V."/>
            <person name="Godinez A."/>
            <person name="Kurtti T.J."/>
            <person name="Lichay M."/>
            <person name="Mullins K.E."/>
            <person name="Ott S."/>
            <person name="Pappas-Brown V."/>
            <person name="Paris D.H."/>
            <person name="Patel P."/>
            <person name="Richards A.L."/>
            <person name="Sadzewicz L."/>
            <person name="Sears K."/>
            <person name="Seidman D."/>
            <person name="Sengamalay N."/>
            <person name="Stenos J."/>
            <person name="Tallon L.J."/>
            <person name="Vincent G."/>
            <person name="Fraser C.M."/>
            <person name="Munderloh U."/>
            <person name="Dunning-Hotopp J.C."/>
        </authorList>
    </citation>
    <scope>NUCLEOTIDE SEQUENCE [LARGE SCALE GENOMIC DNA]</scope>
    <source>
        <strain evidence="1 2">Pedreira</strain>
    </source>
</reference>